<organism evidence="1 2">
    <name type="scientific">Amborella trichopoda</name>
    <dbReference type="NCBI Taxonomy" id="13333"/>
    <lineage>
        <taxon>Eukaryota</taxon>
        <taxon>Viridiplantae</taxon>
        <taxon>Streptophyta</taxon>
        <taxon>Embryophyta</taxon>
        <taxon>Tracheophyta</taxon>
        <taxon>Spermatophyta</taxon>
        <taxon>Magnoliopsida</taxon>
        <taxon>Amborellales</taxon>
        <taxon>Amborellaceae</taxon>
        <taxon>Amborella</taxon>
    </lineage>
</organism>
<sequence length="64" mass="6532">MPVLGQLCLYSSIHFLTSSTSSSNIGPQSSYAVGGFTPGPTLWIGLTISGKYGLLAASKGIPLS</sequence>
<name>W1NF58_AMBTC</name>
<dbReference type="Gramene" id="ERM94083">
    <property type="protein sequence ID" value="ERM94083"/>
    <property type="gene ID" value="AMTR_s00010p00104990"/>
</dbReference>
<dbReference type="AlphaFoldDB" id="W1NF58"/>
<keyword evidence="2" id="KW-1185">Reference proteome</keyword>
<dbReference type="HOGENOM" id="CLU_2870564_0_0_1"/>
<evidence type="ECO:0000313" key="2">
    <source>
        <dbReference type="Proteomes" id="UP000017836"/>
    </source>
</evidence>
<accession>W1NF58</accession>
<proteinExistence type="predicted"/>
<dbReference type="EMBL" id="KI397513">
    <property type="protein sequence ID" value="ERM94083.1"/>
    <property type="molecule type" value="Genomic_DNA"/>
</dbReference>
<reference evidence="2" key="1">
    <citation type="journal article" date="2013" name="Science">
        <title>The Amborella genome and the evolution of flowering plants.</title>
        <authorList>
            <consortium name="Amborella Genome Project"/>
        </authorList>
    </citation>
    <scope>NUCLEOTIDE SEQUENCE [LARGE SCALE GENOMIC DNA]</scope>
</reference>
<gene>
    <name evidence="1" type="ORF">AMTR_s00010p00104990</name>
</gene>
<protein>
    <submittedName>
        <fullName evidence="1">Uncharacterized protein</fullName>
    </submittedName>
</protein>
<evidence type="ECO:0000313" key="1">
    <source>
        <dbReference type="EMBL" id="ERM94083.1"/>
    </source>
</evidence>
<dbReference type="Proteomes" id="UP000017836">
    <property type="component" value="Unassembled WGS sequence"/>
</dbReference>